<dbReference type="InterPro" id="IPR045187">
    <property type="entry name" value="CcO_II"/>
</dbReference>
<keyword evidence="13 16" id="KW-0186">Copper</keyword>
<dbReference type="PROSITE" id="PS50999">
    <property type="entry name" value="COX2_TM"/>
    <property type="match status" value="1"/>
</dbReference>
<keyword evidence="12 17" id="KW-1133">Transmembrane helix</keyword>
<dbReference type="NCBIfam" id="TIGR02866">
    <property type="entry name" value="CoxB"/>
    <property type="match status" value="1"/>
</dbReference>
<dbReference type="InterPro" id="IPR002429">
    <property type="entry name" value="CcO_II-like_C"/>
</dbReference>
<dbReference type="GO" id="GO:0005743">
    <property type="term" value="C:mitochondrial inner membrane"/>
    <property type="evidence" value="ECO:0007669"/>
    <property type="project" value="UniProtKB-SubCell"/>
</dbReference>
<dbReference type="Gene3D" id="2.60.40.420">
    <property type="entry name" value="Cupredoxins - blue copper proteins"/>
    <property type="match status" value="1"/>
</dbReference>
<dbReference type="InterPro" id="IPR014222">
    <property type="entry name" value="Cyt_c_oxidase_su2"/>
</dbReference>
<dbReference type="Pfam" id="PF02790">
    <property type="entry name" value="COX2_TM"/>
    <property type="match status" value="1"/>
</dbReference>
<keyword evidence="9" id="KW-0460">Magnesium</keyword>
<keyword evidence="10" id="KW-1278">Translocase</keyword>
<comment type="function">
    <text evidence="16">Component of the cytochrome c oxidase, the last enzyme in the mitochondrial electron transport chain which drives oxidative phosphorylation. The respiratory chain contains 3 multisubunit complexes succinate dehydrogenase (complex II, CII), ubiquinol-cytochrome c oxidoreductase (cytochrome b-c1 complex, complex III, CIII) and cytochrome c oxidase (complex IV, CIV), that cooperate to transfer electrons derived from NADH and succinate to molecular oxygen, creating an electrochemical gradient over the inner membrane that drives transmembrane transport and the ATP synthase. Cytochrome c oxidase is the component of the respiratory chain that catalyzes the reduction of oxygen to water. Electrons originating from reduced cytochrome c in the intermembrane space (IMS) are transferred via the dinuclear copper A center (CU(A)) of subunit 2 and heme A of subunit 1 to the active site in subunit 1, a binuclear center (BNC) formed by heme A3 and copper B (CU(B)). The BNC reduces molecular oxygen to 2 water molecules using 4 electrons from cytochrome c in the IMS and 4 protons from the mitochondrial matrix.</text>
</comment>
<evidence type="ECO:0000256" key="3">
    <source>
        <dbReference type="ARBA" id="ARBA00015946"/>
    </source>
</evidence>
<keyword evidence="11 16" id="KW-0249">Electron transport</keyword>
<dbReference type="GO" id="GO:0004129">
    <property type="term" value="F:cytochrome-c oxidase activity"/>
    <property type="evidence" value="ECO:0007669"/>
    <property type="project" value="UniProtKB-EC"/>
</dbReference>
<evidence type="ECO:0000256" key="7">
    <source>
        <dbReference type="ARBA" id="ARBA00022723"/>
    </source>
</evidence>
<evidence type="ECO:0000256" key="2">
    <source>
        <dbReference type="ARBA" id="ARBA00007866"/>
    </source>
</evidence>
<evidence type="ECO:0000256" key="11">
    <source>
        <dbReference type="ARBA" id="ARBA00022982"/>
    </source>
</evidence>
<accession>G9ISH3</accession>
<keyword evidence="8 16" id="KW-0999">Mitochondrion inner membrane</keyword>
<dbReference type="InterPro" id="IPR036257">
    <property type="entry name" value="Cyt_c_oxidase_su2_TM_sf"/>
</dbReference>
<dbReference type="FunFam" id="2.60.40.420:FF:000001">
    <property type="entry name" value="Cytochrome c oxidase subunit 2"/>
    <property type="match status" value="1"/>
</dbReference>
<feature type="transmembrane region" description="Helical" evidence="17">
    <location>
        <begin position="50"/>
        <end position="74"/>
    </location>
</feature>
<dbReference type="Pfam" id="PF00116">
    <property type="entry name" value="COX2"/>
    <property type="match status" value="1"/>
</dbReference>
<dbReference type="PANTHER" id="PTHR22888">
    <property type="entry name" value="CYTOCHROME C OXIDASE, SUBUNIT II"/>
    <property type="match status" value="1"/>
</dbReference>
<keyword evidence="7 16" id="KW-0479">Metal-binding</keyword>
<comment type="similarity">
    <text evidence="2 16">Belongs to the cytochrome c oxidase subunit 2 family.</text>
</comment>
<keyword evidence="14 16" id="KW-0472">Membrane</keyword>
<reference evidence="20" key="1">
    <citation type="journal article" date="2012" name="Genome Biol. Evol.">
        <title>Evolution of linear mitochondrial genomes in medusozoan cnidarians.</title>
        <authorList>
            <person name="Kayal E."/>
            <person name="Bentlage B."/>
            <person name="Collins A.G."/>
            <person name="Kayal M."/>
            <person name="Pirro S."/>
            <person name="Lavrov D.V."/>
        </authorList>
    </citation>
    <scope>NUCLEOTIDE SEQUENCE</scope>
</reference>
<comment type="catalytic activity">
    <reaction evidence="15">
        <text>4 Fe(II)-[cytochrome c] + O2 + 8 H(+)(in) = 4 Fe(III)-[cytochrome c] + 2 H2O + 4 H(+)(out)</text>
        <dbReference type="Rhea" id="RHEA:11436"/>
        <dbReference type="Rhea" id="RHEA-COMP:10350"/>
        <dbReference type="Rhea" id="RHEA-COMP:14399"/>
        <dbReference type="ChEBI" id="CHEBI:15377"/>
        <dbReference type="ChEBI" id="CHEBI:15378"/>
        <dbReference type="ChEBI" id="CHEBI:15379"/>
        <dbReference type="ChEBI" id="CHEBI:29033"/>
        <dbReference type="ChEBI" id="CHEBI:29034"/>
        <dbReference type="EC" id="7.1.1.9"/>
    </reaction>
    <physiologicalReaction direction="left-to-right" evidence="15">
        <dbReference type="Rhea" id="RHEA:11437"/>
    </physiologicalReaction>
</comment>
<dbReference type="AlphaFoldDB" id="G9ISH3"/>
<keyword evidence="5 16" id="KW-0679">Respiratory chain</keyword>
<dbReference type="SUPFAM" id="SSF81464">
    <property type="entry name" value="Cytochrome c oxidase subunit II-like, transmembrane region"/>
    <property type="match status" value="1"/>
</dbReference>
<evidence type="ECO:0000256" key="16">
    <source>
        <dbReference type="RuleBase" id="RU000457"/>
    </source>
</evidence>
<dbReference type="CDD" id="cd13912">
    <property type="entry name" value="CcO_II_C"/>
    <property type="match status" value="1"/>
</dbReference>
<keyword evidence="4 16" id="KW-0813">Transport</keyword>
<dbReference type="GO" id="GO:0016491">
    <property type="term" value="F:oxidoreductase activity"/>
    <property type="evidence" value="ECO:0007669"/>
    <property type="project" value="UniProtKB-KW"/>
</dbReference>
<evidence type="ECO:0000256" key="6">
    <source>
        <dbReference type="ARBA" id="ARBA00022692"/>
    </source>
</evidence>
<dbReference type="InterPro" id="IPR001505">
    <property type="entry name" value="Copper_CuA"/>
</dbReference>
<evidence type="ECO:0000256" key="1">
    <source>
        <dbReference type="ARBA" id="ARBA00004448"/>
    </source>
</evidence>
<geneLocation type="mitochondrion" evidence="20"/>
<keyword evidence="16 20" id="KW-0496">Mitochondrion</keyword>
<dbReference type="InterPro" id="IPR008972">
    <property type="entry name" value="Cupredoxin"/>
</dbReference>
<sequence length="252" mass="28954">MENIAILINPLKTLLLKNKFYFDVPEFNQIGFQDSGSISANDLSTFHDNIMFYLIIVLILVGWLLFSALFNKYFNKYLSEHSIIEIIWTCIPAIILTLIAIPSLYLLYTLDENIDPSLTIKVLGHQWYWSYEFPNFPHEVEFDSYMTPTSDLSQGEFRLLEVDNKLLIPVNVNIRLIISSTDVIHCWTIPSLGVKADAIPGRLNQVNFLINRPGKFFGQCSEICGSNHSFMPITIISVSFEKFINWISSLEE</sequence>
<evidence type="ECO:0000259" key="18">
    <source>
        <dbReference type="PROSITE" id="PS50857"/>
    </source>
</evidence>
<dbReference type="PRINTS" id="PR01166">
    <property type="entry name" value="CYCOXIDASEII"/>
</dbReference>
<feature type="domain" description="Cytochrome oxidase subunit II copper A binding" evidence="18">
    <location>
        <begin position="115"/>
        <end position="249"/>
    </location>
</feature>
<evidence type="ECO:0000256" key="17">
    <source>
        <dbReference type="SAM" id="Phobius"/>
    </source>
</evidence>
<evidence type="ECO:0000256" key="4">
    <source>
        <dbReference type="ARBA" id="ARBA00022448"/>
    </source>
</evidence>
<dbReference type="GO" id="GO:0005507">
    <property type="term" value="F:copper ion binding"/>
    <property type="evidence" value="ECO:0007669"/>
    <property type="project" value="InterPro"/>
</dbReference>
<comment type="subcellular location">
    <subcellularLocation>
        <location evidence="1 16">Mitochondrion inner membrane</location>
        <topology evidence="1 16">Multi-pass membrane protein</topology>
    </subcellularLocation>
</comment>
<comment type="cofactor">
    <cofactor evidence="16">
        <name>Cu cation</name>
        <dbReference type="ChEBI" id="CHEBI:23378"/>
    </cofactor>
    <text evidence="16">Binds a copper A center.</text>
</comment>
<dbReference type="EMBL" id="JN700938">
    <property type="protein sequence ID" value="AER54499.1"/>
    <property type="molecule type" value="Genomic_DNA"/>
</dbReference>
<dbReference type="PROSITE" id="PS00078">
    <property type="entry name" value="COX2"/>
    <property type="match status" value="1"/>
</dbReference>
<evidence type="ECO:0000259" key="19">
    <source>
        <dbReference type="PROSITE" id="PS50999"/>
    </source>
</evidence>
<proteinExistence type="inferred from homology"/>
<feature type="transmembrane region" description="Helical" evidence="17">
    <location>
        <begin position="86"/>
        <end position="108"/>
    </location>
</feature>
<dbReference type="Gene3D" id="1.10.287.90">
    <property type="match status" value="1"/>
</dbReference>
<keyword evidence="20" id="KW-0560">Oxidoreductase</keyword>
<evidence type="ECO:0000256" key="5">
    <source>
        <dbReference type="ARBA" id="ARBA00022660"/>
    </source>
</evidence>
<dbReference type="InterPro" id="IPR011759">
    <property type="entry name" value="Cyt_c_oxidase_su2_TM_dom"/>
</dbReference>
<evidence type="ECO:0000256" key="10">
    <source>
        <dbReference type="ARBA" id="ARBA00022967"/>
    </source>
</evidence>
<name>G9ISH3_9CNID</name>
<evidence type="ECO:0000256" key="9">
    <source>
        <dbReference type="ARBA" id="ARBA00022842"/>
    </source>
</evidence>
<dbReference type="PROSITE" id="PS50857">
    <property type="entry name" value="COX2_CUA"/>
    <property type="match status" value="1"/>
</dbReference>
<evidence type="ECO:0000313" key="20">
    <source>
        <dbReference type="EMBL" id="AER54499.1"/>
    </source>
</evidence>
<protein>
    <recommendedName>
        <fullName evidence="3 16">Cytochrome c oxidase subunit 2</fullName>
    </recommendedName>
</protein>
<dbReference type="SUPFAM" id="SSF49503">
    <property type="entry name" value="Cupredoxins"/>
    <property type="match status" value="1"/>
</dbReference>
<dbReference type="InterPro" id="IPR034210">
    <property type="entry name" value="CcO_II_C"/>
</dbReference>
<gene>
    <name evidence="20" type="primary">cox2</name>
</gene>
<evidence type="ECO:0000256" key="13">
    <source>
        <dbReference type="ARBA" id="ARBA00023008"/>
    </source>
</evidence>
<organism evidence="20">
    <name type="scientific">Ectopleura larynx</name>
    <dbReference type="NCBI Taxonomy" id="264052"/>
    <lineage>
        <taxon>Eukaryota</taxon>
        <taxon>Metazoa</taxon>
        <taxon>Cnidaria</taxon>
        <taxon>Hydrozoa</taxon>
        <taxon>Hydroidolina</taxon>
        <taxon>Anthoathecata</taxon>
        <taxon>Aplanulata</taxon>
        <taxon>Tubulariidae</taxon>
        <taxon>Ectopleura</taxon>
    </lineage>
</organism>
<evidence type="ECO:0000256" key="8">
    <source>
        <dbReference type="ARBA" id="ARBA00022792"/>
    </source>
</evidence>
<evidence type="ECO:0000256" key="15">
    <source>
        <dbReference type="ARBA" id="ARBA00049512"/>
    </source>
</evidence>
<dbReference type="GO" id="GO:0042773">
    <property type="term" value="P:ATP synthesis coupled electron transport"/>
    <property type="evidence" value="ECO:0007669"/>
    <property type="project" value="TreeGrafter"/>
</dbReference>
<keyword evidence="6 16" id="KW-0812">Transmembrane</keyword>
<evidence type="ECO:0000256" key="14">
    <source>
        <dbReference type="ARBA" id="ARBA00023136"/>
    </source>
</evidence>
<feature type="domain" description="Cytochrome oxidase subunit II transmembrane region profile" evidence="19">
    <location>
        <begin position="24"/>
        <end position="114"/>
    </location>
</feature>
<dbReference type="PANTHER" id="PTHR22888:SF9">
    <property type="entry name" value="CYTOCHROME C OXIDASE SUBUNIT 2"/>
    <property type="match status" value="1"/>
</dbReference>
<evidence type="ECO:0000256" key="12">
    <source>
        <dbReference type="ARBA" id="ARBA00022989"/>
    </source>
</evidence>